<dbReference type="InterPro" id="IPR051956">
    <property type="entry name" value="eIF2B_epsilon"/>
</dbReference>
<evidence type="ECO:0000256" key="8">
    <source>
        <dbReference type="ARBA" id="ARBA00044345"/>
    </source>
</evidence>
<dbReference type="InterPro" id="IPR011004">
    <property type="entry name" value="Trimer_LpxA-like_sf"/>
</dbReference>
<gene>
    <name evidence="12" type="ORF">NP493_415g02014</name>
</gene>
<comment type="subcellular location">
    <subcellularLocation>
        <location evidence="1">Cytoplasm</location>
        <location evidence="1">Cytosol</location>
    </subcellularLocation>
</comment>
<dbReference type="SUPFAM" id="SSF53448">
    <property type="entry name" value="Nucleotide-diphospho-sugar transferases"/>
    <property type="match status" value="1"/>
</dbReference>
<dbReference type="CDD" id="cd04197">
    <property type="entry name" value="eIF-2B_epsilon_N"/>
    <property type="match status" value="1"/>
</dbReference>
<keyword evidence="13" id="KW-1185">Reference proteome</keyword>
<dbReference type="PANTHER" id="PTHR45887:SF1">
    <property type="entry name" value="TRANSLATION INITIATION FACTOR EIF-2B SUBUNIT EPSILON"/>
    <property type="match status" value="1"/>
</dbReference>
<dbReference type="SMART" id="SM00515">
    <property type="entry name" value="eIF5C"/>
    <property type="match status" value="1"/>
</dbReference>
<dbReference type="SUPFAM" id="SSF48371">
    <property type="entry name" value="ARM repeat"/>
    <property type="match status" value="1"/>
</dbReference>
<name>A0AAD9L0I8_RIDPI</name>
<feature type="compositionally biased region" description="Acidic residues" evidence="10">
    <location>
        <begin position="433"/>
        <end position="442"/>
    </location>
</feature>
<dbReference type="Pfam" id="PF02020">
    <property type="entry name" value="W2"/>
    <property type="match status" value="1"/>
</dbReference>
<feature type="region of interest" description="Disordered" evidence="10">
    <location>
        <begin position="419"/>
        <end position="442"/>
    </location>
</feature>
<dbReference type="CDD" id="cd11558">
    <property type="entry name" value="W2_eIF2B_epsilon"/>
    <property type="match status" value="1"/>
</dbReference>
<dbReference type="InterPro" id="IPR018357">
    <property type="entry name" value="Hexapep_transf_CS"/>
</dbReference>
<dbReference type="Gene3D" id="3.90.550.10">
    <property type="entry name" value="Spore Coat Polysaccharide Biosynthesis Protein SpsA, Chain A"/>
    <property type="match status" value="1"/>
</dbReference>
<dbReference type="GO" id="GO:0003743">
    <property type="term" value="F:translation initiation factor activity"/>
    <property type="evidence" value="ECO:0007669"/>
    <property type="project" value="UniProtKB-KW"/>
</dbReference>
<comment type="subunit">
    <text evidence="9">Component of the translation initiation factor 2B (eIF2B) complex which is a heterodecamer of two sets of five different subunits: alpha, beta, gamma, delta and epsilon. Subunits alpha, beta and delta comprise a regulatory subcomplex and subunits epsilon and gamma comprise a catalytic subcomplex. Within the complex, the hexameric regulatory complex resides at the center, with the two heterodimeric catalytic subcomplexes bound on opposite sides.</text>
</comment>
<evidence type="ECO:0000313" key="13">
    <source>
        <dbReference type="Proteomes" id="UP001209878"/>
    </source>
</evidence>
<dbReference type="Pfam" id="PF00483">
    <property type="entry name" value="NTP_transferase"/>
    <property type="match status" value="1"/>
</dbReference>
<dbReference type="InterPro" id="IPR056764">
    <property type="entry name" value="LbH_EIF2B3/5"/>
</dbReference>
<dbReference type="GO" id="GO:0031369">
    <property type="term" value="F:translation initiation factor binding"/>
    <property type="evidence" value="ECO:0007669"/>
    <property type="project" value="InterPro"/>
</dbReference>
<comment type="similarity">
    <text evidence="2">Belongs to the eIF-2B gamma/epsilon subunits family.</text>
</comment>
<feature type="domain" description="W2" evidence="11">
    <location>
        <begin position="516"/>
        <end position="689"/>
    </location>
</feature>
<dbReference type="InterPro" id="IPR044123">
    <property type="entry name" value="W2_eIF2B_epsilon"/>
</dbReference>
<reference evidence="12" key="1">
    <citation type="journal article" date="2023" name="Mol. Biol. Evol.">
        <title>Third-Generation Sequencing Reveals the Adaptive Role of the Epigenome in Three Deep-Sea Polychaetes.</title>
        <authorList>
            <person name="Perez M."/>
            <person name="Aroh O."/>
            <person name="Sun Y."/>
            <person name="Lan Y."/>
            <person name="Juniper S.K."/>
            <person name="Young C.R."/>
            <person name="Angers B."/>
            <person name="Qian P.Y."/>
        </authorList>
    </citation>
    <scope>NUCLEOTIDE SEQUENCE</scope>
    <source>
        <strain evidence="12">R07B-5</strain>
    </source>
</reference>
<protein>
    <recommendedName>
        <fullName evidence="7">Translation initiation factor eIF2B subunit epsilon</fullName>
    </recommendedName>
    <alternativeName>
        <fullName evidence="8">eIF2B GDP-GTP exchange factor subunit epsilon</fullName>
    </alternativeName>
</protein>
<dbReference type="Gene3D" id="1.25.40.180">
    <property type="match status" value="1"/>
</dbReference>
<dbReference type="FunFam" id="3.90.550.10:FF:000066">
    <property type="entry name" value="Translation initiation factor eIF-2B subunit epsilon"/>
    <property type="match status" value="1"/>
</dbReference>
<dbReference type="PROSITE" id="PS00101">
    <property type="entry name" value="HEXAPEP_TRANSFERASES"/>
    <property type="match status" value="1"/>
</dbReference>
<keyword evidence="6" id="KW-0648">Protein biosynthesis</keyword>
<dbReference type="GO" id="GO:0005829">
    <property type="term" value="C:cytosol"/>
    <property type="evidence" value="ECO:0007669"/>
    <property type="project" value="UniProtKB-SubCell"/>
</dbReference>
<evidence type="ECO:0000259" key="11">
    <source>
        <dbReference type="PROSITE" id="PS51363"/>
    </source>
</evidence>
<dbReference type="PANTHER" id="PTHR45887">
    <property type="entry name" value="TRANSLATION INITIATION FACTOR EIF-2B SUBUNIT EPSILON"/>
    <property type="match status" value="1"/>
</dbReference>
<dbReference type="InterPro" id="IPR016024">
    <property type="entry name" value="ARM-type_fold"/>
</dbReference>
<feature type="region of interest" description="Disordered" evidence="10">
    <location>
        <begin position="493"/>
        <end position="518"/>
    </location>
</feature>
<dbReference type="GO" id="GO:0016740">
    <property type="term" value="F:transferase activity"/>
    <property type="evidence" value="ECO:0007669"/>
    <property type="project" value="UniProtKB-KW"/>
</dbReference>
<dbReference type="PROSITE" id="PS51363">
    <property type="entry name" value="W2"/>
    <property type="match status" value="1"/>
</dbReference>
<evidence type="ECO:0000313" key="12">
    <source>
        <dbReference type="EMBL" id="KAK2181017.1"/>
    </source>
</evidence>
<organism evidence="12 13">
    <name type="scientific">Ridgeia piscesae</name>
    <name type="common">Tubeworm</name>
    <dbReference type="NCBI Taxonomy" id="27915"/>
    <lineage>
        <taxon>Eukaryota</taxon>
        <taxon>Metazoa</taxon>
        <taxon>Spiralia</taxon>
        <taxon>Lophotrochozoa</taxon>
        <taxon>Annelida</taxon>
        <taxon>Polychaeta</taxon>
        <taxon>Sedentaria</taxon>
        <taxon>Canalipalpata</taxon>
        <taxon>Sabellida</taxon>
        <taxon>Siboglinidae</taxon>
        <taxon>Ridgeia</taxon>
    </lineage>
</organism>
<dbReference type="InterPro" id="IPR029044">
    <property type="entry name" value="Nucleotide-diphossugar_trans"/>
</dbReference>
<evidence type="ECO:0000256" key="6">
    <source>
        <dbReference type="ARBA" id="ARBA00022917"/>
    </source>
</evidence>
<evidence type="ECO:0000256" key="2">
    <source>
        <dbReference type="ARBA" id="ARBA00007878"/>
    </source>
</evidence>
<evidence type="ECO:0000256" key="7">
    <source>
        <dbReference type="ARBA" id="ARBA00044144"/>
    </source>
</evidence>
<sequence>MSATMSKKKSSKREEFKQEEVLQAVVLADSFNIRFAPLTHSRPRALLPLANLPLIDYTLEFLWVSGIQSVIVFCSSHADQIKAHIEASKWSTCTSPMEVRTVVFEGCVSMGDAMREVGARSLITNDFVLVNADVVANVNLASVIEKHKMRRLKDKNTVMTMVFKHVLPGQRTRCREDDVAVCMRKTDCRILSYQKLNNAQRIEIPLAMLQEHKDVQLRYDLIDCQICVCSPHVPILFVDNFDYQTREDFTRGILVEEEISGNAIYVEVIEEEYAARVTNLLMYDAISKDVMDRWVYPVVPDTNISNRTDTKYTLGRHNIYLSQDVTLARSSKLNQNVIIGKGTKVGANTHITQSVIGSNCVIGNDVTLDGAYVWDGVTIGDGCEVTMSILDDRVYLENKVTIKKGCVVGSGVRLGPDVSLPEATKLTSTPPEQGDDSFADEESDKVPVYEVAVADRTLIGINGHAYVYQPPAADGDDEIEDIIDDVWGLTIESDDDVSSSESEDEDEVDASTTPPPDDMKLFYDEVIGTLQRVWSEKIGLDNLIVEINSLKHAYNIQIQEVNTLLTKAIFSQPLHTGHTQKKAYMDKIKKDLSKLQPVLENYIRSSASQTDCLNSLEELAIQIEPFQAVLRDVLFLLYDSDILEEDVIISWYNRLSSAGTDVTMRKKLRTQVEKFITWLQETEEESESD</sequence>
<dbReference type="GO" id="GO:0005851">
    <property type="term" value="C:eukaryotic translation initiation factor 2B complex"/>
    <property type="evidence" value="ECO:0007669"/>
    <property type="project" value="TreeGrafter"/>
</dbReference>
<keyword evidence="3" id="KW-0963">Cytoplasm</keyword>
<dbReference type="EMBL" id="JAODUO010000415">
    <property type="protein sequence ID" value="KAK2181017.1"/>
    <property type="molecule type" value="Genomic_DNA"/>
</dbReference>
<comment type="caution">
    <text evidence="12">The sequence shown here is derived from an EMBL/GenBank/DDBJ whole genome shotgun (WGS) entry which is preliminary data.</text>
</comment>
<dbReference type="Pfam" id="PF25084">
    <property type="entry name" value="LbH_EIF2B"/>
    <property type="match status" value="1"/>
</dbReference>
<proteinExistence type="inferred from homology"/>
<dbReference type="Gene3D" id="2.160.10.10">
    <property type="entry name" value="Hexapeptide repeat proteins"/>
    <property type="match status" value="1"/>
</dbReference>
<keyword evidence="4" id="KW-0396">Initiation factor</keyword>
<dbReference type="Proteomes" id="UP001209878">
    <property type="component" value="Unassembled WGS sequence"/>
</dbReference>
<dbReference type="InterPro" id="IPR005835">
    <property type="entry name" value="NTP_transferase_dom"/>
</dbReference>
<evidence type="ECO:0000256" key="10">
    <source>
        <dbReference type="SAM" id="MobiDB-lite"/>
    </source>
</evidence>
<dbReference type="AlphaFoldDB" id="A0AAD9L0I8"/>
<evidence type="ECO:0000256" key="1">
    <source>
        <dbReference type="ARBA" id="ARBA00004514"/>
    </source>
</evidence>
<feature type="compositionally biased region" description="Acidic residues" evidence="10">
    <location>
        <begin position="493"/>
        <end position="509"/>
    </location>
</feature>
<keyword evidence="5" id="KW-0808">Transferase</keyword>
<accession>A0AAD9L0I8</accession>
<evidence type="ECO:0000256" key="9">
    <source>
        <dbReference type="ARBA" id="ARBA00046432"/>
    </source>
</evidence>
<evidence type="ECO:0000256" key="5">
    <source>
        <dbReference type="ARBA" id="ARBA00022679"/>
    </source>
</evidence>
<dbReference type="SUPFAM" id="SSF51161">
    <property type="entry name" value="Trimeric LpxA-like enzymes"/>
    <property type="match status" value="1"/>
</dbReference>
<evidence type="ECO:0000256" key="4">
    <source>
        <dbReference type="ARBA" id="ARBA00022540"/>
    </source>
</evidence>
<dbReference type="FunFam" id="1.25.40.180:FF:000022">
    <property type="entry name" value="Translation initiation factor eIF-2B epsilon subunit"/>
    <property type="match status" value="1"/>
</dbReference>
<dbReference type="InterPro" id="IPR003307">
    <property type="entry name" value="W2_domain"/>
</dbReference>
<evidence type="ECO:0000256" key="3">
    <source>
        <dbReference type="ARBA" id="ARBA00022490"/>
    </source>
</evidence>
<dbReference type="GO" id="GO:0005085">
    <property type="term" value="F:guanyl-nucleotide exchange factor activity"/>
    <property type="evidence" value="ECO:0007669"/>
    <property type="project" value="InterPro"/>
</dbReference>
<dbReference type="InterPro" id="IPR035543">
    <property type="entry name" value="eIF-2B_epsilon_N"/>
</dbReference>